<dbReference type="InterPro" id="IPR009057">
    <property type="entry name" value="Homeodomain-like_sf"/>
</dbReference>
<dbReference type="Proteomes" id="UP000443582">
    <property type="component" value="Unassembled WGS sequence"/>
</dbReference>
<dbReference type="SUPFAM" id="SSF46689">
    <property type="entry name" value="Homeodomain-like"/>
    <property type="match status" value="1"/>
</dbReference>
<name>A0ABY0II25_9BACT</name>
<dbReference type="PANTHER" id="PTHR43479">
    <property type="entry name" value="ACREF/ENVCD OPERON REPRESSOR-RELATED"/>
    <property type="match status" value="1"/>
</dbReference>
<evidence type="ECO:0000313" key="4">
    <source>
        <dbReference type="EMBL" id="RZF22200.1"/>
    </source>
</evidence>
<keyword evidence="1 2" id="KW-0238">DNA-binding</keyword>
<sequence length="177" mass="19761">MKENKTKQNLIDVALPMMAESGVYGVSLRDIAKKAEINVSSVLYHFGSKEEFIATCGEFCVQNLVDAIDSIAQRNFTNIDELTHFIHQKVEESRIEITIIVMLLVIESSGFRDIYEKYVADKFVKVQGSDVPYILNLRSFISFGLFKSIDLKVANSKLEGNGIVDLLCQATASTEAL</sequence>
<dbReference type="PRINTS" id="PR00455">
    <property type="entry name" value="HTHTETR"/>
</dbReference>
<protein>
    <submittedName>
        <fullName evidence="4">TetR/AcrR family transcriptional regulator</fullName>
    </submittedName>
</protein>
<dbReference type="RefSeq" id="WP_114705144.1">
    <property type="nucleotide sequence ID" value="NZ_QDKL01000001.1"/>
</dbReference>
<gene>
    <name evidence="4" type="ORF">DAY19_00090</name>
</gene>
<dbReference type="PROSITE" id="PS50977">
    <property type="entry name" value="HTH_TETR_2"/>
    <property type="match status" value="1"/>
</dbReference>
<evidence type="ECO:0000313" key="5">
    <source>
        <dbReference type="Proteomes" id="UP000443582"/>
    </source>
</evidence>
<reference evidence="5" key="1">
    <citation type="journal article" date="2019" name="Int. J. Syst. Evol. Microbiol.">
        <title>Halobacteriovorax valvorus sp. nov., a novel prokaryotic predator isolated from coastal seawater of China.</title>
        <authorList>
            <person name="Chen M.-X."/>
        </authorList>
    </citation>
    <scope>NUCLEOTIDE SEQUENCE [LARGE SCALE GENOMIC DNA]</scope>
    <source>
        <strain evidence="5">BL9</strain>
    </source>
</reference>
<comment type="caution">
    <text evidence="4">The sequence shown here is derived from an EMBL/GenBank/DDBJ whole genome shotgun (WGS) entry which is preliminary data.</text>
</comment>
<dbReference type="PANTHER" id="PTHR43479:SF11">
    <property type="entry name" value="ACREF_ENVCD OPERON REPRESSOR-RELATED"/>
    <property type="match status" value="1"/>
</dbReference>
<evidence type="ECO:0000256" key="1">
    <source>
        <dbReference type="ARBA" id="ARBA00023125"/>
    </source>
</evidence>
<dbReference type="Pfam" id="PF00440">
    <property type="entry name" value="TetR_N"/>
    <property type="match status" value="1"/>
</dbReference>
<dbReference type="InterPro" id="IPR050624">
    <property type="entry name" value="HTH-type_Tx_Regulator"/>
</dbReference>
<evidence type="ECO:0000259" key="3">
    <source>
        <dbReference type="PROSITE" id="PS50977"/>
    </source>
</evidence>
<feature type="DNA-binding region" description="H-T-H motif" evidence="2">
    <location>
        <begin position="27"/>
        <end position="46"/>
    </location>
</feature>
<accession>A0ABY0II25</accession>
<evidence type="ECO:0000256" key="2">
    <source>
        <dbReference type="PROSITE-ProRule" id="PRU00335"/>
    </source>
</evidence>
<organism evidence="4 5">
    <name type="scientific">Halobacteriovorax vibrionivorans</name>
    <dbReference type="NCBI Taxonomy" id="2152716"/>
    <lineage>
        <taxon>Bacteria</taxon>
        <taxon>Pseudomonadati</taxon>
        <taxon>Bdellovibrionota</taxon>
        <taxon>Bacteriovoracia</taxon>
        <taxon>Bacteriovoracales</taxon>
        <taxon>Halobacteriovoraceae</taxon>
        <taxon>Halobacteriovorax</taxon>
    </lineage>
</organism>
<feature type="domain" description="HTH tetR-type" evidence="3">
    <location>
        <begin position="4"/>
        <end position="64"/>
    </location>
</feature>
<keyword evidence="5" id="KW-1185">Reference proteome</keyword>
<dbReference type="Gene3D" id="1.10.357.10">
    <property type="entry name" value="Tetracycline Repressor, domain 2"/>
    <property type="match status" value="1"/>
</dbReference>
<proteinExistence type="predicted"/>
<dbReference type="EMBL" id="QDKL01000001">
    <property type="protein sequence ID" value="RZF22200.1"/>
    <property type="molecule type" value="Genomic_DNA"/>
</dbReference>
<dbReference type="InterPro" id="IPR001647">
    <property type="entry name" value="HTH_TetR"/>
</dbReference>